<evidence type="ECO:0000256" key="5">
    <source>
        <dbReference type="SAM" id="MobiDB-lite"/>
    </source>
</evidence>
<feature type="compositionally biased region" description="Basic and acidic residues" evidence="5">
    <location>
        <begin position="1"/>
        <end position="15"/>
    </location>
</feature>
<dbReference type="EMBL" id="GGEC01023696">
    <property type="protein sequence ID" value="MBX04180.1"/>
    <property type="molecule type" value="Transcribed_RNA"/>
</dbReference>
<dbReference type="CDD" id="cd18919">
    <property type="entry name" value="bHLH_AtBPE_like"/>
    <property type="match status" value="1"/>
</dbReference>
<sequence>MDMSENDKLELEKRNGNPVNYRSPGSSMSSDWQFGGSNLSISSLGLVPTDSQMAICRGDLVGAHSYSSASMVETFGSATWEHPNNSQNLGLSDINNASSSNTVGMGKACPASLRSGIDGVLDMGWSPQNAMLKAAGLFLPNPPVTLPQNLSQLPANSALIERAARFSCFSGGSFSDMLNPLGILDTMGFYSGGGRIMQGTAEALAGAGPKSVSVEQAQRNVLNVGEGPNDVSMSLDHVANEGSPLKSEGKSEGLLRSHGEVKQGVGGSGNESDKAEFSDGVQEEPSILEGNGGETSAKSLGSKKRKRGGQDTEPDHAKVTQHSVDAAKDNFESKQKAEQNPPLTANRTAGKQGKQGLQASDPAKEEYIHVRARRGQATNSHSLAERVRREKISERMKFLQDLVPGCSKVTGKAVMLDEIINYVQSLQRQVEFLSMKLATVNPRLDFNIEGLLAKDSRAVSSSTMAFSPELPMVYPPMHPSQSGLVPATFPGMDGHSEVIRRSLGSHLTPMGVGFKGPSQVPFLFLCSDIGANGQKNIIYVCMHLCLSACLCVCFWTDVLLTIDKGSIDTLWTRIIEASRCGYSRCRAIWDPV</sequence>
<feature type="compositionally biased region" description="Basic and acidic residues" evidence="5">
    <location>
        <begin position="247"/>
        <end position="261"/>
    </location>
</feature>
<protein>
    <submittedName>
        <fullName evidence="7">Basic helix-loop-helix family protein</fullName>
    </submittedName>
</protein>
<keyword evidence="3" id="KW-0804">Transcription</keyword>
<evidence type="ECO:0000259" key="6">
    <source>
        <dbReference type="PROSITE" id="PS50888"/>
    </source>
</evidence>
<keyword evidence="4" id="KW-0539">Nucleus</keyword>
<feature type="compositionally biased region" description="Basic and acidic residues" evidence="5">
    <location>
        <begin position="325"/>
        <end position="337"/>
    </location>
</feature>
<dbReference type="SMART" id="SM00353">
    <property type="entry name" value="HLH"/>
    <property type="match status" value="1"/>
</dbReference>
<evidence type="ECO:0000256" key="4">
    <source>
        <dbReference type="ARBA" id="ARBA00023242"/>
    </source>
</evidence>
<dbReference type="FunFam" id="4.10.280.10:FF:000002">
    <property type="entry name" value="Basic helix-loop-helix transcription factor"/>
    <property type="match status" value="1"/>
</dbReference>
<dbReference type="Pfam" id="PF00010">
    <property type="entry name" value="HLH"/>
    <property type="match status" value="1"/>
</dbReference>
<evidence type="ECO:0000256" key="2">
    <source>
        <dbReference type="ARBA" id="ARBA00023015"/>
    </source>
</evidence>
<dbReference type="InterPro" id="IPR011598">
    <property type="entry name" value="bHLH_dom"/>
</dbReference>
<dbReference type="GO" id="GO:0003700">
    <property type="term" value="F:DNA-binding transcription factor activity"/>
    <property type="evidence" value="ECO:0007669"/>
    <property type="project" value="TreeGrafter"/>
</dbReference>
<evidence type="ECO:0000256" key="1">
    <source>
        <dbReference type="ARBA" id="ARBA00004123"/>
    </source>
</evidence>
<feature type="compositionally biased region" description="Basic and acidic residues" evidence="5">
    <location>
        <begin position="308"/>
        <end position="318"/>
    </location>
</feature>
<feature type="compositionally biased region" description="Polar residues" evidence="5">
    <location>
        <begin position="17"/>
        <end position="28"/>
    </location>
</feature>
<feature type="region of interest" description="Disordered" evidence="5">
    <location>
        <begin position="224"/>
        <end position="362"/>
    </location>
</feature>
<keyword evidence="2" id="KW-0805">Transcription regulation</keyword>
<feature type="region of interest" description="Disordered" evidence="5">
    <location>
        <begin position="1"/>
        <end position="28"/>
    </location>
</feature>
<accession>A0A2P2KET4</accession>
<dbReference type="GO" id="GO:0005634">
    <property type="term" value="C:nucleus"/>
    <property type="evidence" value="ECO:0007669"/>
    <property type="project" value="UniProtKB-SubCell"/>
</dbReference>
<organism evidence="7">
    <name type="scientific">Rhizophora mucronata</name>
    <name type="common">Asiatic mangrove</name>
    <dbReference type="NCBI Taxonomy" id="61149"/>
    <lineage>
        <taxon>Eukaryota</taxon>
        <taxon>Viridiplantae</taxon>
        <taxon>Streptophyta</taxon>
        <taxon>Embryophyta</taxon>
        <taxon>Tracheophyta</taxon>
        <taxon>Spermatophyta</taxon>
        <taxon>Magnoliopsida</taxon>
        <taxon>eudicotyledons</taxon>
        <taxon>Gunneridae</taxon>
        <taxon>Pentapetalae</taxon>
        <taxon>rosids</taxon>
        <taxon>fabids</taxon>
        <taxon>Malpighiales</taxon>
        <taxon>Rhizophoraceae</taxon>
        <taxon>Rhizophora</taxon>
    </lineage>
</organism>
<dbReference type="Gene3D" id="4.10.280.10">
    <property type="entry name" value="Helix-loop-helix DNA-binding domain"/>
    <property type="match status" value="1"/>
</dbReference>
<evidence type="ECO:0000256" key="3">
    <source>
        <dbReference type="ARBA" id="ARBA00023163"/>
    </source>
</evidence>
<dbReference type="PROSITE" id="PS50888">
    <property type="entry name" value="BHLH"/>
    <property type="match status" value="1"/>
</dbReference>
<evidence type="ECO:0000313" key="7">
    <source>
        <dbReference type="EMBL" id="MBX04180.1"/>
    </source>
</evidence>
<dbReference type="InterPro" id="IPR036638">
    <property type="entry name" value="HLH_DNA-bd_sf"/>
</dbReference>
<proteinExistence type="predicted"/>
<name>A0A2P2KET4_RHIMU</name>
<comment type="subcellular location">
    <subcellularLocation>
        <location evidence="1">Nucleus</location>
    </subcellularLocation>
</comment>
<dbReference type="PANTHER" id="PTHR12565">
    <property type="entry name" value="STEROL REGULATORY ELEMENT-BINDING PROTEIN"/>
    <property type="match status" value="1"/>
</dbReference>
<feature type="domain" description="BHLH" evidence="6">
    <location>
        <begin position="376"/>
        <end position="426"/>
    </location>
</feature>
<reference evidence="7" key="1">
    <citation type="submission" date="2018-02" db="EMBL/GenBank/DDBJ databases">
        <title>Rhizophora mucronata_Transcriptome.</title>
        <authorList>
            <person name="Meera S.P."/>
            <person name="Sreeshan A."/>
            <person name="Augustine A."/>
        </authorList>
    </citation>
    <scope>NUCLEOTIDE SEQUENCE</scope>
    <source>
        <tissue evidence="7">Leaf</tissue>
    </source>
</reference>
<dbReference type="SUPFAM" id="SSF47459">
    <property type="entry name" value="HLH, helix-loop-helix DNA-binding domain"/>
    <property type="match status" value="1"/>
</dbReference>
<dbReference type="InterPro" id="IPR024097">
    <property type="entry name" value="bHLH_ZIP_TF"/>
</dbReference>
<dbReference type="GO" id="GO:0046983">
    <property type="term" value="F:protein dimerization activity"/>
    <property type="evidence" value="ECO:0007669"/>
    <property type="project" value="InterPro"/>
</dbReference>
<dbReference type="AlphaFoldDB" id="A0A2P2KET4"/>
<dbReference type="PANTHER" id="PTHR12565:SF458">
    <property type="entry name" value="TRANSCRIPTION FACTOR BHLH49"/>
    <property type="match status" value="1"/>
</dbReference>